<feature type="domain" description="Ig-like" evidence="9">
    <location>
        <begin position="36"/>
        <end position="146"/>
    </location>
</feature>
<dbReference type="InterPro" id="IPR007110">
    <property type="entry name" value="Ig-like_dom"/>
</dbReference>
<dbReference type="Gene3D" id="2.60.40.10">
    <property type="entry name" value="Immunoglobulins"/>
    <property type="match status" value="1"/>
</dbReference>
<keyword evidence="7" id="KW-0393">Immunoglobulin domain</keyword>
<dbReference type="PRINTS" id="PR01407">
    <property type="entry name" value="BUTYPHLNCDUF"/>
</dbReference>
<dbReference type="FunFam" id="2.60.40.10:FF:000142">
    <property type="entry name" value="V-set domain-containing T-cell activation inhibitor 1"/>
    <property type="match status" value="1"/>
</dbReference>
<accession>A0A3B5KSI4</accession>
<name>A0A3B5KSI4_9TELE</name>
<dbReference type="SMART" id="SM00408">
    <property type="entry name" value="IGc2"/>
    <property type="match status" value="1"/>
</dbReference>
<dbReference type="GO" id="GO:1903037">
    <property type="term" value="P:regulation of leukocyte cell-cell adhesion"/>
    <property type="evidence" value="ECO:0007669"/>
    <property type="project" value="UniProtKB-ARBA"/>
</dbReference>
<dbReference type="PANTHER" id="PTHR24103">
    <property type="entry name" value="E3 UBIQUITIN-PROTEIN LIGASE TRIM"/>
    <property type="match status" value="1"/>
</dbReference>
<evidence type="ECO:0000256" key="7">
    <source>
        <dbReference type="ARBA" id="ARBA00023319"/>
    </source>
</evidence>
<proteinExistence type="inferred from homology"/>
<reference evidence="10" key="1">
    <citation type="submission" date="2025-08" db="UniProtKB">
        <authorList>
            <consortium name="Ensembl"/>
        </authorList>
    </citation>
    <scope>IDENTIFICATION</scope>
</reference>
<dbReference type="SUPFAM" id="SSF49899">
    <property type="entry name" value="Concanavalin A-like lectins/glucanases"/>
    <property type="match status" value="1"/>
</dbReference>
<dbReference type="InterPro" id="IPR013783">
    <property type="entry name" value="Ig-like_fold"/>
</dbReference>
<keyword evidence="5" id="KW-1015">Disulfide bond</keyword>
<comment type="similarity">
    <text evidence="2">Belongs to the immunoglobulin superfamily. BTN/MOG family.</text>
</comment>
<dbReference type="Pfam" id="PF13765">
    <property type="entry name" value="PRY"/>
    <property type="match status" value="1"/>
</dbReference>
<keyword evidence="11" id="KW-1185">Reference proteome</keyword>
<dbReference type="InterPro" id="IPR036179">
    <property type="entry name" value="Ig-like_dom_sf"/>
</dbReference>
<dbReference type="CDD" id="cd12893">
    <property type="entry name" value="SPRY_PRY_TRIM35"/>
    <property type="match status" value="1"/>
</dbReference>
<evidence type="ECO:0008006" key="12">
    <source>
        <dbReference type="Google" id="ProtNLM"/>
    </source>
</evidence>
<evidence type="ECO:0000256" key="2">
    <source>
        <dbReference type="ARBA" id="ARBA00007591"/>
    </source>
</evidence>
<dbReference type="SUPFAM" id="SSF48726">
    <property type="entry name" value="Immunoglobulin"/>
    <property type="match status" value="1"/>
</dbReference>
<dbReference type="Ensembl" id="ENSXCOT00000003100.1">
    <property type="protein sequence ID" value="ENSXCOP00000003063.1"/>
    <property type="gene ID" value="ENSXCOG00000002429.1"/>
</dbReference>
<organism evidence="10 11">
    <name type="scientific">Xiphophorus couchianus</name>
    <name type="common">Monterrey platyfish</name>
    <dbReference type="NCBI Taxonomy" id="32473"/>
    <lineage>
        <taxon>Eukaryota</taxon>
        <taxon>Metazoa</taxon>
        <taxon>Chordata</taxon>
        <taxon>Craniata</taxon>
        <taxon>Vertebrata</taxon>
        <taxon>Euteleostomi</taxon>
        <taxon>Actinopterygii</taxon>
        <taxon>Neopterygii</taxon>
        <taxon>Teleostei</taxon>
        <taxon>Neoteleostei</taxon>
        <taxon>Acanthomorphata</taxon>
        <taxon>Ovalentaria</taxon>
        <taxon>Atherinomorphae</taxon>
        <taxon>Cyprinodontiformes</taxon>
        <taxon>Poeciliidae</taxon>
        <taxon>Poeciliinae</taxon>
        <taxon>Xiphophorus</taxon>
    </lineage>
</organism>
<dbReference type="SMART" id="SM00449">
    <property type="entry name" value="SPRY"/>
    <property type="match status" value="1"/>
</dbReference>
<dbReference type="InterPro" id="IPR006574">
    <property type="entry name" value="PRY"/>
</dbReference>
<evidence type="ECO:0000259" key="8">
    <source>
        <dbReference type="PROSITE" id="PS50188"/>
    </source>
</evidence>
<dbReference type="InterPro" id="IPR050143">
    <property type="entry name" value="TRIM/RBCC"/>
</dbReference>
<dbReference type="InterPro" id="IPR013106">
    <property type="entry name" value="Ig_V-set"/>
</dbReference>
<comment type="subcellular location">
    <subcellularLocation>
        <location evidence="1">Membrane</location>
    </subcellularLocation>
</comment>
<dbReference type="GeneTree" id="ENSGT00970000193381"/>
<dbReference type="InterPro" id="IPR001870">
    <property type="entry name" value="B30.2/SPRY"/>
</dbReference>
<dbReference type="InterPro" id="IPR013320">
    <property type="entry name" value="ConA-like_dom_sf"/>
</dbReference>
<dbReference type="SMART" id="SM00409">
    <property type="entry name" value="IG"/>
    <property type="match status" value="1"/>
</dbReference>
<evidence type="ECO:0000256" key="4">
    <source>
        <dbReference type="ARBA" id="ARBA00023136"/>
    </source>
</evidence>
<dbReference type="InterPro" id="IPR003598">
    <property type="entry name" value="Ig_sub2"/>
</dbReference>
<keyword evidence="4" id="KW-0472">Membrane</keyword>
<dbReference type="Proteomes" id="UP000261380">
    <property type="component" value="Unplaced"/>
</dbReference>
<keyword evidence="3" id="KW-0732">Signal</keyword>
<evidence type="ECO:0000256" key="5">
    <source>
        <dbReference type="ARBA" id="ARBA00023157"/>
    </source>
</evidence>
<dbReference type="SMART" id="SM00589">
    <property type="entry name" value="PRY"/>
    <property type="match status" value="1"/>
</dbReference>
<dbReference type="PROSITE" id="PS50188">
    <property type="entry name" value="B302_SPRY"/>
    <property type="match status" value="1"/>
</dbReference>
<dbReference type="InterPro" id="IPR003599">
    <property type="entry name" value="Ig_sub"/>
</dbReference>
<sequence>MKMILQLAFHCKHTFSKHSWLLLHMLARVLSLFIFPGKYHLVGPEEPIKAQVGSDVILPCLVELNASSATVEWIFNSSKTVHLFRHEADDQKSQDDRYKDRTYLNHTMLELGNISLKLSNVTKNDEGIYSCFVHRLPDLSEEKHVTLIVVITPKPSENFPSSWFVLRFSHCGKNLLFIKTFAADGLTVELKLQENKHFCDFIATSVILNLQGFLQVLLFNKIDALSREIAALSRTIKDTEGLIKAEDAVMLQSYRTAVETIQQRLLLENPQPVSGALIDVAKHLGNLSFNIWNKMKHLVSYTPVVLDPNSANFELILSEDLTSVRCGQKQNIPDNPERFDFFRIVLGSEGFMTGTYSWDVEVGDNTDWFVGVASQDVQRKGNHPSRLWRIGCIDGQYMARALSEPSTVLEPMGKLSRIRVHLDWNRGKLVFFDLNTNTHLHTFTHSFSQKLFPYLNTVNASPLRIIPEKLCLKSRCSTLSIRLQAICEREKVSADPSAQWTRNENIRYLTNTEA</sequence>
<protein>
    <recommendedName>
        <fullName evidence="12">B30.2/SPRY domain-containing protein</fullName>
    </recommendedName>
</protein>
<feature type="domain" description="B30.2/SPRY" evidence="8">
    <location>
        <begin position="284"/>
        <end position="472"/>
    </location>
</feature>
<dbReference type="Gene3D" id="2.60.120.920">
    <property type="match status" value="1"/>
</dbReference>
<evidence type="ECO:0000313" key="10">
    <source>
        <dbReference type="Ensembl" id="ENSXCOP00000003063.1"/>
    </source>
</evidence>
<evidence type="ECO:0000313" key="11">
    <source>
        <dbReference type="Proteomes" id="UP000261380"/>
    </source>
</evidence>
<evidence type="ECO:0000256" key="1">
    <source>
        <dbReference type="ARBA" id="ARBA00004370"/>
    </source>
</evidence>
<dbReference type="PROSITE" id="PS50835">
    <property type="entry name" value="IG_LIKE"/>
    <property type="match status" value="1"/>
</dbReference>
<reference evidence="10" key="2">
    <citation type="submission" date="2025-09" db="UniProtKB">
        <authorList>
            <consortium name="Ensembl"/>
        </authorList>
    </citation>
    <scope>IDENTIFICATION</scope>
</reference>
<dbReference type="GO" id="GO:0016020">
    <property type="term" value="C:membrane"/>
    <property type="evidence" value="ECO:0007669"/>
    <property type="project" value="UniProtKB-SubCell"/>
</dbReference>
<evidence type="ECO:0000256" key="6">
    <source>
        <dbReference type="ARBA" id="ARBA00023180"/>
    </source>
</evidence>
<dbReference type="GO" id="GO:0050863">
    <property type="term" value="P:regulation of T cell activation"/>
    <property type="evidence" value="ECO:0007669"/>
    <property type="project" value="UniProtKB-ARBA"/>
</dbReference>
<dbReference type="InterPro" id="IPR043136">
    <property type="entry name" value="B30.2/SPRY_sf"/>
</dbReference>
<dbReference type="InterPro" id="IPR003877">
    <property type="entry name" value="SPRY_dom"/>
</dbReference>
<dbReference type="SMART" id="SM00406">
    <property type="entry name" value="IGv"/>
    <property type="match status" value="1"/>
</dbReference>
<dbReference type="InterPro" id="IPR003879">
    <property type="entry name" value="Butyrophylin_SPRY"/>
</dbReference>
<dbReference type="Pfam" id="PF00622">
    <property type="entry name" value="SPRY"/>
    <property type="match status" value="1"/>
</dbReference>
<evidence type="ECO:0000256" key="3">
    <source>
        <dbReference type="ARBA" id="ARBA00022729"/>
    </source>
</evidence>
<dbReference type="AlphaFoldDB" id="A0A3B5KSI4"/>
<keyword evidence="6" id="KW-0325">Glycoprotein</keyword>
<evidence type="ECO:0000259" key="9">
    <source>
        <dbReference type="PROSITE" id="PS50835"/>
    </source>
</evidence>
<dbReference type="Pfam" id="PF07686">
    <property type="entry name" value="V-set"/>
    <property type="match status" value="1"/>
</dbReference>